<dbReference type="PROSITE" id="PS50157">
    <property type="entry name" value="ZINC_FINGER_C2H2_2"/>
    <property type="match status" value="1"/>
</dbReference>
<dbReference type="PROSITE" id="PS00028">
    <property type="entry name" value="ZINC_FINGER_C2H2_1"/>
    <property type="match status" value="1"/>
</dbReference>
<protein>
    <recommendedName>
        <fullName evidence="2">C2H2-type domain-containing protein</fullName>
    </recommendedName>
</protein>
<evidence type="ECO:0000259" key="2">
    <source>
        <dbReference type="PROSITE" id="PS50157"/>
    </source>
</evidence>
<feature type="domain" description="C2H2-type" evidence="2">
    <location>
        <begin position="2"/>
        <end position="30"/>
    </location>
</feature>
<keyword evidence="1" id="KW-0812">Transmembrane</keyword>
<sequence length="235" mass="25684">MPECDYCDATFEDEDSYLAHLRDAHEGELGSIDQRRVDDLESDSGSAIPTGPAVLGLVLVVGLGLVAYLTLFAGSGGGGATDLPNRGDQAVISQVQNEPSSGNNHVEEGTDIDYERTPPTGGTHYFGVVNAGFYEEPQPYGLLVHSLEHGHIVVYYDPDQLSPEAEENLRSYAQTHTGTWQGFIAVPNPEDDPEAAYVLTAWEKRLTMDEYDPETVRQFTAEFIGRGPENPVRPR</sequence>
<accession>A0A1I6M727</accession>
<dbReference type="InterPro" id="IPR021454">
    <property type="entry name" value="DUF3105"/>
</dbReference>
<proteinExistence type="predicted"/>
<dbReference type="AlphaFoldDB" id="A0A1I6M727"/>
<keyword evidence="1" id="KW-0472">Membrane</keyword>
<dbReference type="EMBL" id="FOZK01000005">
    <property type="protein sequence ID" value="SFS11530.1"/>
    <property type="molecule type" value="Genomic_DNA"/>
</dbReference>
<dbReference type="RefSeq" id="WP_089818850.1">
    <property type="nucleotide sequence ID" value="NZ_FOZK01000005.1"/>
</dbReference>
<name>A0A1I6M727_9EURY</name>
<dbReference type="InterPro" id="IPR013087">
    <property type="entry name" value="Znf_C2H2_type"/>
</dbReference>
<dbReference type="STRING" id="767519.SAMN05216559_3888"/>
<dbReference type="Pfam" id="PF11303">
    <property type="entry name" value="DUF3105"/>
    <property type="match status" value="1"/>
</dbReference>
<evidence type="ECO:0000313" key="3">
    <source>
        <dbReference type="EMBL" id="SFS11530.1"/>
    </source>
</evidence>
<dbReference type="Proteomes" id="UP000199062">
    <property type="component" value="Unassembled WGS sequence"/>
</dbReference>
<organism evidence="3 4">
    <name type="scientific">Halomicrobium zhouii</name>
    <dbReference type="NCBI Taxonomy" id="767519"/>
    <lineage>
        <taxon>Archaea</taxon>
        <taxon>Methanobacteriati</taxon>
        <taxon>Methanobacteriota</taxon>
        <taxon>Stenosarchaea group</taxon>
        <taxon>Halobacteria</taxon>
        <taxon>Halobacteriales</taxon>
        <taxon>Haloarculaceae</taxon>
        <taxon>Halomicrobium</taxon>
    </lineage>
</organism>
<keyword evidence="4" id="KW-1185">Reference proteome</keyword>
<keyword evidence="1" id="KW-1133">Transmembrane helix</keyword>
<evidence type="ECO:0000313" key="4">
    <source>
        <dbReference type="Proteomes" id="UP000199062"/>
    </source>
</evidence>
<gene>
    <name evidence="3" type="ORF">SAMN05216559_3888</name>
</gene>
<reference evidence="3 4" key="1">
    <citation type="submission" date="2016-10" db="EMBL/GenBank/DDBJ databases">
        <authorList>
            <person name="de Groot N.N."/>
        </authorList>
    </citation>
    <scope>NUCLEOTIDE SEQUENCE [LARGE SCALE GENOMIC DNA]</scope>
    <source>
        <strain evidence="3 4">CGMCC 1.10457</strain>
    </source>
</reference>
<dbReference type="OrthoDB" id="2572at2157"/>
<evidence type="ECO:0000256" key="1">
    <source>
        <dbReference type="SAM" id="Phobius"/>
    </source>
</evidence>
<feature type="transmembrane region" description="Helical" evidence="1">
    <location>
        <begin position="53"/>
        <end position="73"/>
    </location>
</feature>